<dbReference type="SUPFAM" id="SSF55073">
    <property type="entry name" value="Nucleotide cyclase"/>
    <property type="match status" value="1"/>
</dbReference>
<name>A0A5N7MSK1_9HYPH</name>
<protein>
    <submittedName>
        <fullName evidence="2">Diguanylate cyclase</fullName>
    </submittedName>
</protein>
<dbReference type="InterPro" id="IPR029787">
    <property type="entry name" value="Nucleotide_cyclase"/>
</dbReference>
<organism evidence="2 3">
    <name type="scientific">Microvirga tunisiensis</name>
    <dbReference type="NCBI Taxonomy" id="2108360"/>
    <lineage>
        <taxon>Bacteria</taxon>
        <taxon>Pseudomonadati</taxon>
        <taxon>Pseudomonadota</taxon>
        <taxon>Alphaproteobacteria</taxon>
        <taxon>Hyphomicrobiales</taxon>
        <taxon>Methylobacteriaceae</taxon>
        <taxon>Microvirga</taxon>
    </lineage>
</organism>
<dbReference type="Pfam" id="PF00990">
    <property type="entry name" value="GGDEF"/>
    <property type="match status" value="1"/>
</dbReference>
<reference evidence="2 3" key="1">
    <citation type="journal article" date="2019" name="Syst. Appl. Microbiol.">
        <title>Microvirga tunisiensis sp. nov., a root nodule symbiotic bacterium isolated from Lupinus micranthus and L. luteus grown in Northern Tunisia.</title>
        <authorList>
            <person name="Msaddak A."/>
            <person name="Rejili M."/>
            <person name="Duran D."/>
            <person name="Mars M."/>
            <person name="Palacios J.M."/>
            <person name="Ruiz-Argueso T."/>
            <person name="Rey L."/>
            <person name="Imperial J."/>
        </authorList>
    </citation>
    <scope>NUCLEOTIDE SEQUENCE [LARGE SCALE GENOMIC DNA]</scope>
    <source>
        <strain evidence="2 3">Lmie10</strain>
    </source>
</reference>
<feature type="domain" description="GGDEF" evidence="1">
    <location>
        <begin position="12"/>
        <end position="57"/>
    </location>
</feature>
<evidence type="ECO:0000313" key="2">
    <source>
        <dbReference type="EMBL" id="MPR29982.1"/>
    </source>
</evidence>
<dbReference type="InterPro" id="IPR000160">
    <property type="entry name" value="GGDEF_dom"/>
</dbReference>
<keyword evidence="3" id="KW-1185">Reference proteome</keyword>
<comment type="caution">
    <text evidence="2">The sequence shown here is derived from an EMBL/GenBank/DDBJ whole genome shotgun (WGS) entry which is preliminary data.</text>
</comment>
<dbReference type="EMBL" id="VOSK01000293">
    <property type="protein sequence ID" value="MPR29982.1"/>
    <property type="molecule type" value="Genomic_DNA"/>
</dbReference>
<proteinExistence type="predicted"/>
<dbReference type="Gene3D" id="3.30.70.270">
    <property type="match status" value="1"/>
</dbReference>
<accession>A0A5N7MSK1</accession>
<dbReference type="Proteomes" id="UP000403266">
    <property type="component" value="Unassembled WGS sequence"/>
</dbReference>
<sequence length="64" mass="6563">MFVVPPPPANEAERLEGLVAVSIGAVTADPSSDFTAGTLVSAADARLYEAKRAGRNRVVAGLLP</sequence>
<gene>
    <name evidence="2" type="ORF">FS320_34215</name>
</gene>
<evidence type="ECO:0000313" key="3">
    <source>
        <dbReference type="Proteomes" id="UP000403266"/>
    </source>
</evidence>
<dbReference type="InterPro" id="IPR043128">
    <property type="entry name" value="Rev_trsase/Diguanyl_cyclase"/>
</dbReference>
<dbReference type="AlphaFoldDB" id="A0A5N7MSK1"/>
<evidence type="ECO:0000259" key="1">
    <source>
        <dbReference type="Pfam" id="PF00990"/>
    </source>
</evidence>
<dbReference type="RefSeq" id="WP_162003431.1">
    <property type="nucleotide sequence ID" value="NZ_VOSJ01000321.1"/>
</dbReference>